<accession>A0ABT9NCC0</accession>
<evidence type="ECO:0000256" key="1">
    <source>
        <dbReference type="SAM" id="MobiDB-lite"/>
    </source>
</evidence>
<feature type="region of interest" description="Disordered" evidence="1">
    <location>
        <begin position="77"/>
        <end position="109"/>
    </location>
</feature>
<feature type="domain" description="LytR/CpsA/Psr regulator C-terminal" evidence="3">
    <location>
        <begin position="117"/>
        <end position="199"/>
    </location>
</feature>
<evidence type="ECO:0000259" key="3">
    <source>
        <dbReference type="Pfam" id="PF13399"/>
    </source>
</evidence>
<dbReference type="Pfam" id="PF13399">
    <property type="entry name" value="LytR_C"/>
    <property type="match status" value="1"/>
</dbReference>
<proteinExistence type="predicted"/>
<keyword evidence="2" id="KW-1133">Transmembrane helix</keyword>
<keyword evidence="5" id="KW-1185">Reference proteome</keyword>
<evidence type="ECO:0000313" key="5">
    <source>
        <dbReference type="Proteomes" id="UP001235966"/>
    </source>
</evidence>
<name>A0ABT9NCC0_9ACTO</name>
<dbReference type="InterPro" id="IPR027381">
    <property type="entry name" value="LytR/CpsA/Psr_C"/>
</dbReference>
<dbReference type="EMBL" id="JAUSQW010000001">
    <property type="protein sequence ID" value="MDP9801153.1"/>
    <property type="molecule type" value="Genomic_DNA"/>
</dbReference>
<reference evidence="4 5" key="1">
    <citation type="submission" date="2023-07" db="EMBL/GenBank/DDBJ databases">
        <title>Sequencing the genomes of 1000 actinobacteria strains.</title>
        <authorList>
            <person name="Klenk H.-P."/>
        </authorList>
    </citation>
    <scope>NUCLEOTIDE SEQUENCE [LARGE SCALE GENOMIC DNA]</scope>
    <source>
        <strain evidence="4 5">DSM 102162</strain>
    </source>
</reference>
<feature type="transmembrane region" description="Helical" evidence="2">
    <location>
        <begin position="32"/>
        <end position="54"/>
    </location>
</feature>
<comment type="caution">
    <text evidence="4">The sequence shown here is derived from an EMBL/GenBank/DDBJ whole genome shotgun (WGS) entry which is preliminary data.</text>
</comment>
<keyword evidence="2" id="KW-0472">Membrane</keyword>
<gene>
    <name evidence="4" type="ORF">J2S49_001229</name>
</gene>
<evidence type="ECO:0000256" key="2">
    <source>
        <dbReference type="SAM" id="Phobius"/>
    </source>
</evidence>
<sequence length="200" mass="20258">MNDFPQDEFDKLASERGSLGAHRAPTSSRKKWWLALLAVVIVMPLLGVAFGYFYSTQQAAPVQSVVSTPASQAPSAQASAPASLAPAEQSSAAPSVAESSPSPAESSAPADVNKAASVMLLNGKGVKGYAAQQQKALAADGFTNIEIGNYAKGTPAGTTVFYRDASLKSTADAVAAKFGGEAVESAAAVGAGGQIVVVLR</sequence>
<organism evidence="4 5">
    <name type="scientific">Arcanobacterium wilhelmae</name>
    <dbReference type="NCBI Taxonomy" id="1803177"/>
    <lineage>
        <taxon>Bacteria</taxon>
        <taxon>Bacillati</taxon>
        <taxon>Actinomycetota</taxon>
        <taxon>Actinomycetes</taxon>
        <taxon>Actinomycetales</taxon>
        <taxon>Actinomycetaceae</taxon>
        <taxon>Arcanobacterium</taxon>
    </lineage>
</organism>
<protein>
    <submittedName>
        <fullName evidence="4">Cytoskeletal protein RodZ</fullName>
    </submittedName>
</protein>
<keyword evidence="2" id="KW-0812">Transmembrane</keyword>
<dbReference type="Proteomes" id="UP001235966">
    <property type="component" value="Unassembled WGS sequence"/>
</dbReference>
<dbReference type="Gene3D" id="3.30.70.2390">
    <property type="match status" value="1"/>
</dbReference>
<evidence type="ECO:0000313" key="4">
    <source>
        <dbReference type="EMBL" id="MDP9801153.1"/>
    </source>
</evidence>
<dbReference type="RefSeq" id="WP_278058914.1">
    <property type="nucleotide sequence ID" value="NZ_CP121247.1"/>
</dbReference>